<evidence type="ECO:0000313" key="3">
    <source>
        <dbReference type="EMBL" id="EUA08745.1"/>
    </source>
</evidence>
<reference evidence="3" key="1">
    <citation type="submission" date="2014-01" db="EMBL/GenBank/DDBJ databases">
        <authorList>
            <person name="Brown-Elliot B."/>
            <person name="Wallace R."/>
            <person name="Lenaerts A."/>
            <person name="Ordway D."/>
            <person name="DeGroote M.A."/>
            <person name="Parker T."/>
            <person name="Sizemore C."/>
            <person name="Tallon L.J."/>
            <person name="Sadzewicz L.K."/>
            <person name="Sengamalay N."/>
            <person name="Fraser C.M."/>
            <person name="Hine E."/>
            <person name="Shefchek K.A."/>
            <person name="Das S.P."/>
            <person name="Tettelin H."/>
        </authorList>
    </citation>
    <scope>NUCLEOTIDE SEQUENCE [LARGE SCALE GENOMIC DNA]</scope>
    <source>
        <strain evidence="3">4042</strain>
    </source>
</reference>
<protein>
    <submittedName>
        <fullName evidence="3">Anthranilate synthase component I family protein</fullName>
    </submittedName>
</protein>
<feature type="region of interest" description="Disordered" evidence="1">
    <location>
        <begin position="134"/>
        <end position="155"/>
    </location>
</feature>
<organism evidence="3">
    <name type="scientific">Mycobacterium xenopi 4042</name>
    <dbReference type="NCBI Taxonomy" id="1299334"/>
    <lineage>
        <taxon>Bacteria</taxon>
        <taxon>Bacillati</taxon>
        <taxon>Actinomycetota</taxon>
        <taxon>Actinomycetes</taxon>
        <taxon>Mycobacteriales</taxon>
        <taxon>Mycobacteriaceae</taxon>
        <taxon>Mycobacterium</taxon>
    </lineage>
</organism>
<dbReference type="InterPro" id="IPR005801">
    <property type="entry name" value="ADC_synthase"/>
</dbReference>
<sequence length="218" mass="24180">MRCRRTRRPAATRCRRCAPPWSCWPPPAAGLPPLSGGMVGFFAYDLVRRLERLPELAVDDLHLPDMLLLLATDLAAVDHHEGTITLIANAVNWNGTDERVDEAYDDAIARLDVMTAALGQPLPSTVATFTWPEPNTVPSAPSRNTARLSNISSGRSRPAKPFRWCLRSASKWTPTSNPSTCTGSCGPPTPVRICICFMCRMTLAERIFRLSDLVRKHW</sequence>
<feature type="domain" description="Anthranilate synthase component I N-terminal" evidence="2">
    <location>
        <begin position="27"/>
        <end position="86"/>
    </location>
</feature>
<name>X7YQS8_MYCXE</name>
<evidence type="ECO:0000256" key="1">
    <source>
        <dbReference type="SAM" id="MobiDB-lite"/>
    </source>
</evidence>
<dbReference type="SUPFAM" id="SSF56322">
    <property type="entry name" value="ADC synthase"/>
    <property type="match status" value="1"/>
</dbReference>
<feature type="compositionally biased region" description="Polar residues" evidence="1">
    <location>
        <begin position="136"/>
        <end position="155"/>
    </location>
</feature>
<gene>
    <name evidence="3" type="ORF">I553_9802</name>
</gene>
<comment type="caution">
    <text evidence="3">The sequence shown here is derived from an EMBL/GenBank/DDBJ whole genome shotgun (WGS) entry which is preliminary data.</text>
</comment>
<dbReference type="AlphaFoldDB" id="X7YQS8"/>
<dbReference type="Pfam" id="PF04715">
    <property type="entry name" value="Anth_synt_I_N"/>
    <property type="match status" value="1"/>
</dbReference>
<dbReference type="PATRIC" id="fig|1299334.3.peg.9293"/>
<accession>X7YQS8</accession>
<dbReference type="InterPro" id="IPR006805">
    <property type="entry name" value="Anth_synth_I_N"/>
</dbReference>
<dbReference type="EMBL" id="JAOB01000090">
    <property type="protein sequence ID" value="EUA08745.1"/>
    <property type="molecule type" value="Genomic_DNA"/>
</dbReference>
<evidence type="ECO:0000259" key="2">
    <source>
        <dbReference type="Pfam" id="PF04715"/>
    </source>
</evidence>
<proteinExistence type="predicted"/>
<dbReference type="Gene3D" id="3.60.120.10">
    <property type="entry name" value="Anthranilate synthase"/>
    <property type="match status" value="1"/>
</dbReference>